<keyword evidence="6" id="KW-1133">Transmembrane helix</keyword>
<feature type="domain" description="Cadherin" evidence="11">
    <location>
        <begin position="16"/>
        <end position="127"/>
    </location>
</feature>
<keyword evidence="10" id="KW-0732">Signal</keyword>
<dbReference type="CDD" id="cd11304">
    <property type="entry name" value="Cadherin_repeat"/>
    <property type="match status" value="1"/>
</dbReference>
<dbReference type="GO" id="GO:0005886">
    <property type="term" value="C:plasma membrane"/>
    <property type="evidence" value="ECO:0007669"/>
    <property type="project" value="InterPro"/>
</dbReference>
<dbReference type="RefSeq" id="XP_029644842.1">
    <property type="nucleotide sequence ID" value="XM_029788982.2"/>
</dbReference>
<dbReference type="InterPro" id="IPR015919">
    <property type="entry name" value="Cadherin-like_sf"/>
</dbReference>
<evidence type="ECO:0000313" key="13">
    <source>
        <dbReference type="RefSeq" id="XP_029644842.1"/>
    </source>
</evidence>
<dbReference type="AlphaFoldDB" id="A0A6P7T3C2"/>
<dbReference type="GO" id="GO:0005509">
    <property type="term" value="F:calcium ion binding"/>
    <property type="evidence" value="ECO:0007669"/>
    <property type="project" value="UniProtKB-UniRule"/>
</dbReference>
<evidence type="ECO:0000256" key="3">
    <source>
        <dbReference type="ARBA" id="ARBA00022737"/>
    </source>
</evidence>
<accession>A0A6P7T3C2</accession>
<dbReference type="PANTHER" id="PTHR24028">
    <property type="entry name" value="CADHERIN-87A"/>
    <property type="match status" value="1"/>
</dbReference>
<proteinExistence type="predicted"/>
<organism evidence="12 13">
    <name type="scientific">Octopus sinensis</name>
    <name type="common">East Asian common octopus</name>
    <dbReference type="NCBI Taxonomy" id="2607531"/>
    <lineage>
        <taxon>Eukaryota</taxon>
        <taxon>Metazoa</taxon>
        <taxon>Spiralia</taxon>
        <taxon>Lophotrochozoa</taxon>
        <taxon>Mollusca</taxon>
        <taxon>Cephalopoda</taxon>
        <taxon>Coleoidea</taxon>
        <taxon>Octopodiformes</taxon>
        <taxon>Octopoda</taxon>
        <taxon>Incirrata</taxon>
        <taxon>Octopodidae</taxon>
        <taxon>Octopus</taxon>
    </lineage>
</organism>
<dbReference type="GO" id="GO:0007156">
    <property type="term" value="P:homophilic cell adhesion via plasma membrane adhesion molecules"/>
    <property type="evidence" value="ECO:0007669"/>
    <property type="project" value="InterPro"/>
</dbReference>
<dbReference type="InterPro" id="IPR002126">
    <property type="entry name" value="Cadherin-like_dom"/>
</dbReference>
<evidence type="ECO:0000256" key="1">
    <source>
        <dbReference type="ARBA" id="ARBA00004167"/>
    </source>
</evidence>
<reference evidence="13" key="1">
    <citation type="submission" date="2025-08" db="UniProtKB">
        <authorList>
            <consortium name="RefSeq"/>
        </authorList>
    </citation>
    <scope>IDENTIFICATION</scope>
</reference>
<evidence type="ECO:0000256" key="10">
    <source>
        <dbReference type="SAM" id="SignalP"/>
    </source>
</evidence>
<comment type="subcellular location">
    <subcellularLocation>
        <location evidence="1">Membrane</location>
        <topology evidence="1">Single-pass membrane protein</topology>
    </subcellularLocation>
</comment>
<dbReference type="Proteomes" id="UP000515154">
    <property type="component" value="Linkage group LG14"/>
</dbReference>
<evidence type="ECO:0000256" key="4">
    <source>
        <dbReference type="ARBA" id="ARBA00022837"/>
    </source>
</evidence>
<keyword evidence="8" id="KW-0325">Glycoprotein</keyword>
<feature type="chain" id="PRO_5028280544" evidence="10">
    <location>
        <begin position="18"/>
        <end position="161"/>
    </location>
</feature>
<evidence type="ECO:0000256" key="7">
    <source>
        <dbReference type="ARBA" id="ARBA00023136"/>
    </source>
</evidence>
<evidence type="ECO:0000259" key="11">
    <source>
        <dbReference type="PROSITE" id="PS50268"/>
    </source>
</evidence>
<dbReference type="InterPro" id="IPR013164">
    <property type="entry name" value="Cadherin_N"/>
</dbReference>
<evidence type="ECO:0000313" key="12">
    <source>
        <dbReference type="Proteomes" id="UP000515154"/>
    </source>
</evidence>
<dbReference type="Gene3D" id="2.60.40.60">
    <property type="entry name" value="Cadherins"/>
    <property type="match status" value="1"/>
</dbReference>
<keyword evidence="2" id="KW-0812">Transmembrane</keyword>
<evidence type="ECO:0000256" key="8">
    <source>
        <dbReference type="ARBA" id="ARBA00023180"/>
    </source>
</evidence>
<evidence type="ECO:0000256" key="5">
    <source>
        <dbReference type="ARBA" id="ARBA00022889"/>
    </source>
</evidence>
<dbReference type="InterPro" id="IPR020894">
    <property type="entry name" value="Cadherin_CS"/>
</dbReference>
<dbReference type="SUPFAM" id="SSF49313">
    <property type="entry name" value="Cadherin-like"/>
    <property type="match status" value="1"/>
</dbReference>
<dbReference type="PROSITE" id="PS00232">
    <property type="entry name" value="CADHERIN_1"/>
    <property type="match status" value="1"/>
</dbReference>
<feature type="signal peptide" evidence="10">
    <location>
        <begin position="1"/>
        <end position="17"/>
    </location>
</feature>
<evidence type="ECO:0000256" key="2">
    <source>
        <dbReference type="ARBA" id="ARBA00022692"/>
    </source>
</evidence>
<keyword evidence="5" id="KW-0130">Cell adhesion</keyword>
<gene>
    <name evidence="13" type="primary">LOC115218958</name>
</gene>
<evidence type="ECO:0000256" key="9">
    <source>
        <dbReference type="PROSITE-ProRule" id="PRU00043"/>
    </source>
</evidence>
<dbReference type="KEGG" id="osn:115218958"/>
<name>A0A6P7T3C2_9MOLL</name>
<protein>
    <submittedName>
        <fullName evidence="13">Protocadherin gamma-B6-like</fullName>
    </submittedName>
</protein>
<keyword evidence="4 9" id="KW-0106">Calcium</keyword>
<dbReference type="InterPro" id="IPR050174">
    <property type="entry name" value="Protocadherin/Cadherin-CA"/>
</dbReference>
<keyword evidence="12" id="KW-1185">Reference proteome</keyword>
<sequence>MLLCLCILLTFFHCYLSEDITYHVEEEKSPYTSVGDIATDLQKSNSSFLKDKDLTFSQLQQKGEQLFNVTRTGKLYTVETLDAESVCSYEKECFEIVKVAVHKSKTFMKILKIKVIIEDINDHQPEFPEKEITLIFREGDRDGTKKPIHNAIDKIKVIKTA</sequence>
<evidence type="ECO:0000256" key="6">
    <source>
        <dbReference type="ARBA" id="ARBA00022989"/>
    </source>
</evidence>
<dbReference type="Pfam" id="PF08266">
    <property type="entry name" value="Cadherin_2"/>
    <property type="match status" value="1"/>
</dbReference>
<keyword evidence="7" id="KW-0472">Membrane</keyword>
<dbReference type="PANTHER" id="PTHR24028:SF146">
    <property type="entry name" value="CADHERIN 96CB, ISOFORM D-RELATED"/>
    <property type="match status" value="1"/>
</dbReference>
<dbReference type="PROSITE" id="PS50268">
    <property type="entry name" value="CADHERIN_2"/>
    <property type="match status" value="1"/>
</dbReference>
<keyword evidence="3" id="KW-0677">Repeat</keyword>